<keyword evidence="3" id="KW-0808">Transferase</keyword>
<keyword evidence="9" id="KW-0131">Cell cycle</keyword>
<evidence type="ECO:0000256" key="4">
    <source>
        <dbReference type="ARBA" id="ARBA00022729"/>
    </source>
</evidence>
<keyword evidence="9" id="KW-0132">Cell division</keyword>
<proteinExistence type="predicted"/>
<evidence type="ECO:0000256" key="7">
    <source>
        <dbReference type="SAM" id="Phobius"/>
    </source>
</evidence>
<keyword evidence="7" id="KW-0472">Membrane</keyword>
<keyword evidence="4" id="KW-0732">Signal</keyword>
<accession>A0A0X8P1A7</accession>
<evidence type="ECO:0000256" key="3">
    <source>
        <dbReference type="ARBA" id="ARBA00022679"/>
    </source>
</evidence>
<dbReference type="EMBL" id="CP014060">
    <property type="protein sequence ID" value="AMG38041.1"/>
    <property type="molecule type" value="Genomic_DNA"/>
</dbReference>
<evidence type="ECO:0000259" key="8">
    <source>
        <dbReference type="Pfam" id="PF16822"/>
    </source>
</evidence>
<dbReference type="GO" id="GO:0042121">
    <property type="term" value="P:alginic acid biosynthetic process"/>
    <property type="evidence" value="ECO:0007669"/>
    <property type="project" value="UniProtKB-UniPathway"/>
</dbReference>
<evidence type="ECO:0000256" key="2">
    <source>
        <dbReference type="ARBA" id="ARBA00005182"/>
    </source>
</evidence>
<keyword evidence="6" id="KW-0016">Alginate biosynthesis</keyword>
<dbReference type="GO" id="GO:0042597">
    <property type="term" value="C:periplasmic space"/>
    <property type="evidence" value="ECO:0007669"/>
    <property type="project" value="UniProtKB-SubCell"/>
</dbReference>
<keyword evidence="7" id="KW-0812">Transmembrane</keyword>
<name>A0A0X8P1A7_ALCXX</name>
<gene>
    <name evidence="9" type="ORF">AL504_19710</name>
</gene>
<protein>
    <submittedName>
        <fullName evidence="9">Cell division protein FtsQ</fullName>
    </submittedName>
</protein>
<feature type="transmembrane region" description="Helical" evidence="7">
    <location>
        <begin position="26"/>
        <end position="47"/>
    </location>
</feature>
<evidence type="ECO:0000313" key="10">
    <source>
        <dbReference type="Proteomes" id="UP000060602"/>
    </source>
</evidence>
<comment type="subcellular location">
    <subcellularLocation>
        <location evidence="1">Periplasm</location>
    </subcellularLocation>
</comment>
<comment type="pathway">
    <text evidence="2">Glycan biosynthesis; alginate biosynthesis.</text>
</comment>
<dbReference type="InterPro" id="IPR031811">
    <property type="entry name" value="ALGX/ALGJ_SGNH-like"/>
</dbReference>
<sequence length="380" mass="40737">MSVHHDTPAPPPIAHASVANRRASQLAGVALVLFMAGAMLSNIWWSLDHDVLPDDTSLPRVLDGGVTHDLSLRLADMTFSSEAARLQRGLGWLTLADLGPRVRRGCDGWLFLGDELQPHPAARENQAERARIVVSLRDALAARGIQLLVAVVPDKSRIESERLCGLHRSAGFEDRLSSWVGVLRAQGVATVDLSAALRGVPQDAYYRNDSHWTEAGAGAAARAVADQVRASGVALQAPQRWRVTAQPPAPRPGDLVRLAGVDWLPLAWQPRAEVVALHTYTPEAAASAGDADDLFGDSALPSLALVGTSFSRTSEFLPQLSQDLGVAVGNFARDGGKFGGAAQAYFKSPAWKQSPPRLLIWEMDERDLGAPLAAEDRVGF</sequence>
<dbReference type="UniPathway" id="UPA00286"/>
<dbReference type="CDD" id="cd14444">
    <property type="entry name" value="AlgX_N_like_1"/>
    <property type="match status" value="1"/>
</dbReference>
<dbReference type="Proteomes" id="UP000060602">
    <property type="component" value="Chromosome"/>
</dbReference>
<feature type="domain" description="AlgX/AlgJ SGNH hydrolase-like" evidence="8">
    <location>
        <begin position="102"/>
        <end position="365"/>
    </location>
</feature>
<evidence type="ECO:0000256" key="1">
    <source>
        <dbReference type="ARBA" id="ARBA00004418"/>
    </source>
</evidence>
<keyword evidence="5" id="KW-0574">Periplasm</keyword>
<dbReference type="Pfam" id="PF16822">
    <property type="entry name" value="ALGX"/>
    <property type="match status" value="1"/>
</dbReference>
<dbReference type="GO" id="GO:0051301">
    <property type="term" value="P:cell division"/>
    <property type="evidence" value="ECO:0007669"/>
    <property type="project" value="UniProtKB-KW"/>
</dbReference>
<dbReference type="AlphaFoldDB" id="A0A0X8P1A7"/>
<reference evidence="10" key="1">
    <citation type="submission" date="2015-12" db="EMBL/GenBank/DDBJ databases">
        <title>FDA dAtabase for Regulatory Grade micrObial Sequences (FDA-ARGOS): Supporting development and validation of Infectious Disease Dx tests.</title>
        <authorList>
            <person name="Case J."/>
            <person name="Tallon L."/>
            <person name="Sadzewicz L."/>
            <person name="Sengamalay N."/>
            <person name="Ott S."/>
            <person name="Godinez A."/>
            <person name="Nagaraj S."/>
            <person name="Nadendla S."/>
            <person name="Sichtig H."/>
        </authorList>
    </citation>
    <scope>NUCLEOTIDE SEQUENCE [LARGE SCALE GENOMIC DNA]</scope>
    <source>
        <strain evidence="10">FDAARGOS_147</strain>
    </source>
</reference>
<keyword evidence="7" id="KW-1133">Transmembrane helix</keyword>
<dbReference type="GO" id="GO:0016740">
    <property type="term" value="F:transferase activity"/>
    <property type="evidence" value="ECO:0007669"/>
    <property type="project" value="UniProtKB-KW"/>
</dbReference>
<organism evidence="9 10">
    <name type="scientific">Alcaligenes xylosoxydans xylosoxydans</name>
    <name type="common">Achromobacter xylosoxidans</name>
    <dbReference type="NCBI Taxonomy" id="85698"/>
    <lineage>
        <taxon>Bacteria</taxon>
        <taxon>Pseudomonadati</taxon>
        <taxon>Pseudomonadota</taxon>
        <taxon>Betaproteobacteria</taxon>
        <taxon>Burkholderiales</taxon>
        <taxon>Alcaligenaceae</taxon>
        <taxon>Achromobacter</taxon>
    </lineage>
</organism>
<evidence type="ECO:0000256" key="5">
    <source>
        <dbReference type="ARBA" id="ARBA00022764"/>
    </source>
</evidence>
<evidence type="ECO:0000256" key="6">
    <source>
        <dbReference type="ARBA" id="ARBA00022841"/>
    </source>
</evidence>
<dbReference type="RefSeq" id="WP_061072919.1">
    <property type="nucleotide sequence ID" value="NZ_CP014060.2"/>
</dbReference>
<evidence type="ECO:0000313" key="9">
    <source>
        <dbReference type="EMBL" id="AMG38041.1"/>
    </source>
</evidence>